<name>A0A839UES0_9HYPH</name>
<gene>
    <name evidence="3" type="ORF">FHS21_003617</name>
</gene>
<accession>A0A839UES0</accession>
<dbReference type="AlphaFoldDB" id="A0A839UES0"/>
<keyword evidence="1" id="KW-0472">Membrane</keyword>
<protein>
    <submittedName>
        <fullName evidence="3">Flagellar motor protein MotB</fullName>
    </submittedName>
</protein>
<comment type="caution">
    <text evidence="3">The sequence shown here is derived from an EMBL/GenBank/DDBJ whole genome shotgun (WGS) entry which is preliminary data.</text>
</comment>
<dbReference type="InterPro" id="IPR006665">
    <property type="entry name" value="OmpA-like"/>
</dbReference>
<reference evidence="3 4" key="1">
    <citation type="submission" date="2020-08" db="EMBL/GenBank/DDBJ databases">
        <title>Genomic Encyclopedia of Type Strains, Phase III (KMG-III): the genomes of soil and plant-associated and newly described type strains.</title>
        <authorList>
            <person name="Whitman W."/>
        </authorList>
    </citation>
    <scope>NUCLEOTIDE SEQUENCE [LARGE SCALE GENOMIC DNA]</scope>
    <source>
        <strain evidence="3 4">CECT 7015</strain>
    </source>
</reference>
<dbReference type="Proteomes" id="UP000554520">
    <property type="component" value="Unassembled WGS sequence"/>
</dbReference>
<dbReference type="InterPro" id="IPR036737">
    <property type="entry name" value="OmpA-like_sf"/>
</dbReference>
<keyword evidence="4" id="KW-1185">Reference proteome</keyword>
<evidence type="ECO:0000256" key="1">
    <source>
        <dbReference type="PROSITE-ProRule" id="PRU00473"/>
    </source>
</evidence>
<sequence length="87" mass="9706">MDHSAKRAASIYGLMTQQEPDLVFYANRQGQLGLSVAGYGEGRPIQTNDALSGRDANRRIDLRFIMVVPSIEADIRWHCITDTLSLI</sequence>
<feature type="domain" description="OmpA-like" evidence="2">
    <location>
        <begin position="1"/>
        <end position="68"/>
    </location>
</feature>
<dbReference type="GO" id="GO:0016020">
    <property type="term" value="C:membrane"/>
    <property type="evidence" value="ECO:0007669"/>
    <property type="project" value="UniProtKB-UniRule"/>
</dbReference>
<proteinExistence type="predicted"/>
<evidence type="ECO:0000313" key="3">
    <source>
        <dbReference type="EMBL" id="MBB3147201.1"/>
    </source>
</evidence>
<dbReference type="SUPFAM" id="SSF103088">
    <property type="entry name" value="OmpA-like"/>
    <property type="match status" value="1"/>
</dbReference>
<dbReference type="Gene3D" id="3.30.1330.60">
    <property type="entry name" value="OmpA-like domain"/>
    <property type="match status" value="1"/>
</dbReference>
<evidence type="ECO:0000259" key="2">
    <source>
        <dbReference type="PROSITE" id="PS51123"/>
    </source>
</evidence>
<dbReference type="EMBL" id="JACHXN010000011">
    <property type="protein sequence ID" value="MBB3147201.1"/>
    <property type="molecule type" value="Genomic_DNA"/>
</dbReference>
<keyword evidence="3" id="KW-0969">Cilium</keyword>
<keyword evidence="3" id="KW-0282">Flagellum</keyword>
<evidence type="ECO:0000313" key="4">
    <source>
        <dbReference type="Proteomes" id="UP000554520"/>
    </source>
</evidence>
<organism evidence="3 4">
    <name type="scientific">Phyllobacterium trifolii</name>
    <dbReference type="NCBI Taxonomy" id="300193"/>
    <lineage>
        <taxon>Bacteria</taxon>
        <taxon>Pseudomonadati</taxon>
        <taxon>Pseudomonadota</taxon>
        <taxon>Alphaproteobacteria</taxon>
        <taxon>Hyphomicrobiales</taxon>
        <taxon>Phyllobacteriaceae</taxon>
        <taxon>Phyllobacterium</taxon>
    </lineage>
</organism>
<keyword evidence="3" id="KW-0966">Cell projection</keyword>
<dbReference type="PROSITE" id="PS51123">
    <property type="entry name" value="OMPA_2"/>
    <property type="match status" value="1"/>
</dbReference>